<dbReference type="Proteomes" id="UP000286045">
    <property type="component" value="Unassembled WGS sequence"/>
</dbReference>
<dbReference type="Gene3D" id="3.30.560.10">
    <property type="entry name" value="Glucose Oxidase, domain 3"/>
    <property type="match status" value="1"/>
</dbReference>
<accession>A0A439D423</accession>
<sequence>MLRSLSCACLILVGFEVFYAASQEYDYVVVGSGPGGGPLAVDLAKSGSSVLLLEAGSDSSDDQIYQDITSTTSAINNPNSRWDFFVKHSNDTERELQYRHMTWRTDDGSFYIGLDPPEGAEQLGIWYPRAATLGGGAVIDNAVLELPPDATWDYIADLTGDNSWAASEMRKIYEEIENSHYVKNGTDGHGFSGWLETNRSNGSWIGDDLDATIVLRAMLGQLGAPGNMSVEDLRNQLDRDINALDPVRDQATGVFGLVAHADSKGHRFSPANYVRKALVENPDLPLFVELNSTFTDIVWDSLSSGGPPAVMAINYVVGSSAYKADPRYNPHRNLTTRFTYIGKELIIAGGVFNSPQILKLCGIGPADELKKHNITLVVDAPGVGANLGDIYEGSVVSLAKKSNIDKMGSYSVQLKTSVSQNGSGISLWPVPYGFEGYWPGYPDDHGANAFTIAFALKNPHSSQGTVTLQSTDPLDPPEVTSASSRKGRSRTCRRCWRL</sequence>
<dbReference type="Gene3D" id="3.50.50.60">
    <property type="entry name" value="FAD/NAD(P)-binding domain"/>
    <property type="match status" value="1"/>
</dbReference>
<feature type="region of interest" description="Disordered" evidence="2">
    <location>
        <begin position="464"/>
        <end position="486"/>
    </location>
</feature>
<organism evidence="5 6">
    <name type="scientific">Xylaria grammica</name>
    <dbReference type="NCBI Taxonomy" id="363999"/>
    <lineage>
        <taxon>Eukaryota</taxon>
        <taxon>Fungi</taxon>
        <taxon>Dikarya</taxon>
        <taxon>Ascomycota</taxon>
        <taxon>Pezizomycotina</taxon>
        <taxon>Sordariomycetes</taxon>
        <taxon>Xylariomycetidae</taxon>
        <taxon>Xylariales</taxon>
        <taxon>Xylariaceae</taxon>
        <taxon>Xylaria</taxon>
    </lineage>
</organism>
<dbReference type="PANTHER" id="PTHR11552">
    <property type="entry name" value="GLUCOSE-METHANOL-CHOLINE GMC OXIDOREDUCTASE"/>
    <property type="match status" value="1"/>
</dbReference>
<reference evidence="5 6" key="1">
    <citation type="submission" date="2018-12" db="EMBL/GenBank/DDBJ databases">
        <title>Draft genome sequence of Xylaria grammica IHI A82.</title>
        <authorList>
            <person name="Buettner E."/>
            <person name="Kellner H."/>
        </authorList>
    </citation>
    <scope>NUCLEOTIDE SEQUENCE [LARGE SCALE GENOMIC DNA]</scope>
    <source>
        <strain evidence="5 6">IHI A82</strain>
    </source>
</reference>
<dbReference type="SUPFAM" id="SSF51905">
    <property type="entry name" value="FAD/NAD(P)-binding domain"/>
    <property type="match status" value="1"/>
</dbReference>
<dbReference type="SUPFAM" id="SSF54373">
    <property type="entry name" value="FAD-linked reductases, C-terminal domain"/>
    <property type="match status" value="1"/>
</dbReference>
<name>A0A439D423_9PEZI</name>
<comment type="similarity">
    <text evidence="1">Belongs to the GMC oxidoreductase family.</text>
</comment>
<evidence type="ECO:0000313" key="5">
    <source>
        <dbReference type="EMBL" id="RWA09167.1"/>
    </source>
</evidence>
<comment type="caution">
    <text evidence="5">The sequence shown here is derived from an EMBL/GenBank/DDBJ whole genome shotgun (WGS) entry which is preliminary data.</text>
</comment>
<evidence type="ECO:0000313" key="6">
    <source>
        <dbReference type="Proteomes" id="UP000286045"/>
    </source>
</evidence>
<dbReference type="InterPro" id="IPR000172">
    <property type="entry name" value="GMC_OxRdtase_N"/>
</dbReference>
<protein>
    <recommendedName>
        <fullName evidence="4">Glucose-methanol-choline oxidoreductase N-terminal domain-containing protein</fullName>
    </recommendedName>
</protein>
<evidence type="ECO:0000256" key="2">
    <source>
        <dbReference type="SAM" id="MobiDB-lite"/>
    </source>
</evidence>
<keyword evidence="3" id="KW-0732">Signal</keyword>
<dbReference type="EMBL" id="RYZI01000166">
    <property type="protein sequence ID" value="RWA09167.1"/>
    <property type="molecule type" value="Genomic_DNA"/>
</dbReference>
<dbReference type="InterPro" id="IPR012132">
    <property type="entry name" value="GMC_OxRdtase"/>
</dbReference>
<dbReference type="InterPro" id="IPR036188">
    <property type="entry name" value="FAD/NAD-bd_sf"/>
</dbReference>
<dbReference type="PIRSF" id="PIRSF000137">
    <property type="entry name" value="Alcohol_oxidase"/>
    <property type="match status" value="1"/>
</dbReference>
<gene>
    <name evidence="5" type="ORF">EKO27_g5950</name>
</gene>
<dbReference type="AlphaFoldDB" id="A0A439D423"/>
<feature type="domain" description="Glucose-methanol-choline oxidoreductase N-terminal" evidence="4">
    <location>
        <begin position="332"/>
        <end position="389"/>
    </location>
</feature>
<evidence type="ECO:0000256" key="3">
    <source>
        <dbReference type="SAM" id="SignalP"/>
    </source>
</evidence>
<dbReference type="STRING" id="363999.A0A439D423"/>
<dbReference type="GO" id="GO:0050660">
    <property type="term" value="F:flavin adenine dinucleotide binding"/>
    <property type="evidence" value="ECO:0007669"/>
    <property type="project" value="InterPro"/>
</dbReference>
<keyword evidence="6" id="KW-1185">Reference proteome</keyword>
<feature type="signal peptide" evidence="3">
    <location>
        <begin position="1"/>
        <end position="22"/>
    </location>
</feature>
<feature type="chain" id="PRO_5019398693" description="Glucose-methanol-choline oxidoreductase N-terminal domain-containing protein" evidence="3">
    <location>
        <begin position="23"/>
        <end position="498"/>
    </location>
</feature>
<evidence type="ECO:0000256" key="1">
    <source>
        <dbReference type="ARBA" id="ARBA00010790"/>
    </source>
</evidence>
<evidence type="ECO:0000259" key="4">
    <source>
        <dbReference type="Pfam" id="PF00732"/>
    </source>
</evidence>
<proteinExistence type="inferred from homology"/>
<dbReference type="GO" id="GO:0016614">
    <property type="term" value="F:oxidoreductase activity, acting on CH-OH group of donors"/>
    <property type="evidence" value="ECO:0007669"/>
    <property type="project" value="InterPro"/>
</dbReference>
<dbReference type="Pfam" id="PF00732">
    <property type="entry name" value="GMC_oxred_N"/>
    <property type="match status" value="1"/>
</dbReference>
<dbReference type="PANTHER" id="PTHR11552:SF80">
    <property type="entry name" value="GMC OXIDOREDUCTASE"/>
    <property type="match status" value="1"/>
</dbReference>